<name>A0A7J6T365_PEROL</name>
<dbReference type="Proteomes" id="UP000553632">
    <property type="component" value="Unassembled WGS sequence"/>
</dbReference>
<organism evidence="2 3">
    <name type="scientific">Perkinsus olseni</name>
    <name type="common">Perkinsus atlanticus</name>
    <dbReference type="NCBI Taxonomy" id="32597"/>
    <lineage>
        <taxon>Eukaryota</taxon>
        <taxon>Sar</taxon>
        <taxon>Alveolata</taxon>
        <taxon>Perkinsozoa</taxon>
        <taxon>Perkinsea</taxon>
        <taxon>Perkinsida</taxon>
        <taxon>Perkinsidae</taxon>
        <taxon>Perkinsus</taxon>
    </lineage>
</organism>
<keyword evidence="3" id="KW-1185">Reference proteome</keyword>
<gene>
    <name evidence="2" type="ORF">FOZ63_000572</name>
</gene>
<accession>A0A7J6T365</accession>
<reference evidence="2 3" key="1">
    <citation type="submission" date="2020-04" db="EMBL/GenBank/DDBJ databases">
        <title>Perkinsus olseni comparative genomics.</title>
        <authorList>
            <person name="Bogema D.R."/>
        </authorList>
    </citation>
    <scope>NUCLEOTIDE SEQUENCE [LARGE SCALE GENOMIC DNA]</scope>
    <source>
        <strain evidence="2 3">ATCC PRA-207</strain>
    </source>
</reference>
<evidence type="ECO:0000256" key="1">
    <source>
        <dbReference type="SAM" id="MobiDB-lite"/>
    </source>
</evidence>
<feature type="region of interest" description="Disordered" evidence="1">
    <location>
        <begin position="25"/>
        <end position="63"/>
    </location>
</feature>
<dbReference type="EMBL" id="JABANO010014104">
    <property type="protein sequence ID" value="KAF4739152.1"/>
    <property type="molecule type" value="Genomic_DNA"/>
</dbReference>
<feature type="non-terminal residue" evidence="2">
    <location>
        <position position="1"/>
    </location>
</feature>
<proteinExistence type="predicted"/>
<dbReference type="AlphaFoldDB" id="A0A7J6T365"/>
<evidence type="ECO:0000313" key="2">
    <source>
        <dbReference type="EMBL" id="KAF4739152.1"/>
    </source>
</evidence>
<comment type="caution">
    <text evidence="2">The sequence shown here is derived from an EMBL/GenBank/DDBJ whole genome shotgun (WGS) entry which is preliminary data.</text>
</comment>
<sequence>MAPAVNTDGDLTMGGQQIEELLATEVAEKTEGKEETTEKKEDAHDDGEKAANGEDPVANGQLEPTVKQIADWSKCPAKGTEKCWNPRCFRSAVVDSTYKSRKCCGMCLEQFYSQLGCFCPGCGLGYEVDEPPAD</sequence>
<protein>
    <submittedName>
        <fullName evidence="2">Uncharacterized protein</fullName>
    </submittedName>
</protein>
<evidence type="ECO:0000313" key="3">
    <source>
        <dbReference type="Proteomes" id="UP000553632"/>
    </source>
</evidence>
<feature type="compositionally biased region" description="Basic and acidic residues" evidence="1">
    <location>
        <begin position="26"/>
        <end position="52"/>
    </location>
</feature>